<accession>A0A9D9NBN0</accession>
<dbReference type="Gene3D" id="1.25.40.10">
    <property type="entry name" value="Tetratricopeptide repeat domain"/>
    <property type="match status" value="5"/>
</dbReference>
<feature type="repeat" description="TPR" evidence="3">
    <location>
        <begin position="300"/>
        <end position="333"/>
    </location>
</feature>
<protein>
    <submittedName>
        <fullName evidence="5">Tetratricopeptide repeat protein</fullName>
    </submittedName>
</protein>
<reference evidence="5" key="2">
    <citation type="journal article" date="2021" name="PeerJ">
        <title>Extensive microbial diversity within the chicken gut microbiome revealed by metagenomics and culture.</title>
        <authorList>
            <person name="Gilroy R."/>
            <person name="Ravi A."/>
            <person name="Getino M."/>
            <person name="Pursley I."/>
            <person name="Horton D.L."/>
            <person name="Alikhan N.F."/>
            <person name="Baker D."/>
            <person name="Gharbi K."/>
            <person name="Hall N."/>
            <person name="Watson M."/>
            <person name="Adriaenssens E.M."/>
            <person name="Foster-Nyarko E."/>
            <person name="Jarju S."/>
            <person name="Secka A."/>
            <person name="Antonio M."/>
            <person name="Oren A."/>
            <person name="Chaudhuri R.R."/>
            <person name="La Ragione R."/>
            <person name="Hildebrand F."/>
            <person name="Pallen M.J."/>
        </authorList>
    </citation>
    <scope>NUCLEOTIDE SEQUENCE</scope>
    <source>
        <strain evidence="5">B1-15692</strain>
    </source>
</reference>
<feature type="repeat" description="TPR" evidence="3">
    <location>
        <begin position="266"/>
        <end position="299"/>
    </location>
</feature>
<feature type="repeat" description="TPR" evidence="3">
    <location>
        <begin position="198"/>
        <end position="231"/>
    </location>
</feature>
<name>A0A9D9NBN0_9BACT</name>
<sequence>MGILRKYVLATVLLFSIAAGRIHAQYDKDVFFFRGRQALSEGKYARAIENFNVLARLDTTDYWTFFFRGIAKYNLGDIRGAQSDFDTSVRLNPVFTSGYHYRAITLSRAGKYNEALADLQQAIDLRPGYIGLYFSRGVTYFLSQQFDKAVADFDRYIRKEPKDPSAYLNRGASYLFLKDTLKAMSDYNRAIKLDRFDPEGYVRRGRLYADTGDYARAIEDMDKAIQLDSSNTFAYFNRAIMRYEQKNYMGAMHDLNRVLQDEPGNALTLYNRGLINAQVGAYEDALSDMDRVLNINPENVLAYFNRASIFIEMGRYRDALEDYDRAIELYPDFAKAYMNRAYVKNMLGEYKSSKEDYETAQEKVREYREASSRNAESFADTTRKYSSLIALDADFAKKDFNDELLQHRDIDIRLKPLYRFSLSDSRDGTRYALQRRYENPLIDKFIAEASVPITVTNTDTVYTGSLSDRTIEGILYGAKDEGSARNCFLKALYETMGRQYNSALNYYDSAIETPAEDDIAELYNAFYYMNRGVLRAEMIDFISSIESNVQVLTMDDSGTTRARVKDQVSQIYDYSTAIADMKKAAEIVGDIPYIHFNLGNLYCLTAEHIASIDCYTRAIGLYPYMGDAYYNRGLVLIYLKDKEKGCIDLSRAGELGVAEAYSVIKKYCEEEE</sequence>
<feature type="repeat" description="TPR" evidence="3">
    <location>
        <begin position="96"/>
        <end position="129"/>
    </location>
</feature>
<proteinExistence type="predicted"/>
<organism evidence="5 6">
    <name type="scientific">Candidatus Cryptobacteroides faecipullorum</name>
    <dbReference type="NCBI Taxonomy" id="2840764"/>
    <lineage>
        <taxon>Bacteria</taxon>
        <taxon>Pseudomonadati</taxon>
        <taxon>Bacteroidota</taxon>
        <taxon>Bacteroidia</taxon>
        <taxon>Bacteroidales</taxon>
        <taxon>Candidatus Cryptobacteroides</taxon>
    </lineage>
</organism>
<dbReference type="Pfam" id="PF00515">
    <property type="entry name" value="TPR_1"/>
    <property type="match status" value="1"/>
</dbReference>
<dbReference type="PANTHER" id="PTHR44858">
    <property type="entry name" value="TETRATRICOPEPTIDE REPEAT PROTEIN 6"/>
    <property type="match status" value="1"/>
</dbReference>
<evidence type="ECO:0000256" key="3">
    <source>
        <dbReference type="PROSITE-ProRule" id="PRU00339"/>
    </source>
</evidence>
<dbReference type="Pfam" id="PF13414">
    <property type="entry name" value="TPR_11"/>
    <property type="match status" value="1"/>
</dbReference>
<feature type="repeat" description="TPR" evidence="3">
    <location>
        <begin position="164"/>
        <end position="197"/>
    </location>
</feature>
<dbReference type="InterPro" id="IPR050498">
    <property type="entry name" value="Ycf3"/>
</dbReference>
<dbReference type="PROSITE" id="PS50005">
    <property type="entry name" value="TPR"/>
    <property type="match status" value="6"/>
</dbReference>
<dbReference type="Pfam" id="PF13432">
    <property type="entry name" value="TPR_16"/>
    <property type="match status" value="1"/>
</dbReference>
<evidence type="ECO:0000256" key="4">
    <source>
        <dbReference type="SAM" id="Coils"/>
    </source>
</evidence>
<evidence type="ECO:0000256" key="1">
    <source>
        <dbReference type="ARBA" id="ARBA00022737"/>
    </source>
</evidence>
<dbReference type="Pfam" id="PF13181">
    <property type="entry name" value="TPR_8"/>
    <property type="match status" value="1"/>
</dbReference>
<dbReference type="Pfam" id="PF07719">
    <property type="entry name" value="TPR_2"/>
    <property type="match status" value="1"/>
</dbReference>
<evidence type="ECO:0000256" key="2">
    <source>
        <dbReference type="ARBA" id="ARBA00022803"/>
    </source>
</evidence>
<evidence type="ECO:0000313" key="6">
    <source>
        <dbReference type="Proteomes" id="UP000823660"/>
    </source>
</evidence>
<dbReference type="AlphaFoldDB" id="A0A9D9NBN0"/>
<dbReference type="InterPro" id="IPR019734">
    <property type="entry name" value="TPR_rpt"/>
</dbReference>
<dbReference type="EMBL" id="JADIMH010000032">
    <property type="protein sequence ID" value="MBO8467299.1"/>
    <property type="molecule type" value="Genomic_DNA"/>
</dbReference>
<gene>
    <name evidence="5" type="ORF">IAB99_06010</name>
</gene>
<evidence type="ECO:0000313" key="5">
    <source>
        <dbReference type="EMBL" id="MBO8467299.1"/>
    </source>
</evidence>
<feature type="repeat" description="TPR" evidence="3">
    <location>
        <begin position="130"/>
        <end position="163"/>
    </location>
</feature>
<keyword evidence="1" id="KW-0677">Repeat</keyword>
<dbReference type="SMART" id="SM00028">
    <property type="entry name" value="TPR"/>
    <property type="match status" value="13"/>
</dbReference>
<feature type="coiled-coil region" evidence="4">
    <location>
        <begin position="343"/>
        <end position="370"/>
    </location>
</feature>
<comment type="caution">
    <text evidence="5">The sequence shown here is derived from an EMBL/GenBank/DDBJ whole genome shotgun (WGS) entry which is preliminary data.</text>
</comment>
<dbReference type="PANTHER" id="PTHR44858:SF1">
    <property type="entry name" value="UDP-N-ACETYLGLUCOSAMINE--PEPTIDE N-ACETYLGLUCOSAMINYLTRANSFERASE SPINDLY-RELATED"/>
    <property type="match status" value="1"/>
</dbReference>
<dbReference type="InterPro" id="IPR013105">
    <property type="entry name" value="TPR_2"/>
</dbReference>
<dbReference type="Proteomes" id="UP000823660">
    <property type="component" value="Unassembled WGS sequence"/>
</dbReference>
<dbReference type="InterPro" id="IPR011990">
    <property type="entry name" value="TPR-like_helical_dom_sf"/>
</dbReference>
<dbReference type="SUPFAM" id="SSF48452">
    <property type="entry name" value="TPR-like"/>
    <property type="match status" value="2"/>
</dbReference>
<reference evidence="5" key="1">
    <citation type="submission" date="2020-10" db="EMBL/GenBank/DDBJ databases">
        <authorList>
            <person name="Gilroy R."/>
        </authorList>
    </citation>
    <scope>NUCLEOTIDE SEQUENCE</scope>
    <source>
        <strain evidence="5">B1-15692</strain>
    </source>
</reference>
<keyword evidence="4" id="KW-0175">Coiled coil</keyword>
<dbReference type="PROSITE" id="PS50293">
    <property type="entry name" value="TPR_REGION"/>
    <property type="match status" value="2"/>
</dbReference>
<keyword evidence="2 3" id="KW-0802">TPR repeat</keyword>